<protein>
    <submittedName>
        <fullName evidence="1">Uncharacterized protein</fullName>
    </submittedName>
</protein>
<sequence>MHPGLFCLLKVGRWSSAVPGICGGQTEAQSHRNTHTPHLQACVWSCRTTGQQRDTPPPAPWIRGHAVGHPKVTAAVTGAIKAENAAQLVHVQPPAENKVDGVMAAALEREGEGDEAPSAEIEQEEEEEEEEAVEEEKEKQSGWKDGRREG</sequence>
<organism evidence="1 2">
    <name type="scientific">Scortum barcoo</name>
    <name type="common">barcoo grunter</name>
    <dbReference type="NCBI Taxonomy" id="214431"/>
    <lineage>
        <taxon>Eukaryota</taxon>
        <taxon>Metazoa</taxon>
        <taxon>Chordata</taxon>
        <taxon>Craniata</taxon>
        <taxon>Vertebrata</taxon>
        <taxon>Euteleostomi</taxon>
        <taxon>Actinopterygii</taxon>
        <taxon>Neopterygii</taxon>
        <taxon>Teleostei</taxon>
        <taxon>Neoteleostei</taxon>
        <taxon>Acanthomorphata</taxon>
        <taxon>Eupercaria</taxon>
        <taxon>Centrarchiformes</taxon>
        <taxon>Terapontoidei</taxon>
        <taxon>Terapontidae</taxon>
        <taxon>Scortum</taxon>
    </lineage>
</organism>
<evidence type="ECO:0000313" key="2">
    <source>
        <dbReference type="Proteomes" id="UP000831701"/>
    </source>
</evidence>
<proteinExistence type="predicted"/>
<dbReference type="Proteomes" id="UP000831701">
    <property type="component" value="Chromosome 8"/>
</dbReference>
<evidence type="ECO:0000313" key="1">
    <source>
        <dbReference type="EMBL" id="KAI3368304.1"/>
    </source>
</evidence>
<accession>A0ACB8WL34</accession>
<dbReference type="EMBL" id="CM041538">
    <property type="protein sequence ID" value="KAI3368304.1"/>
    <property type="molecule type" value="Genomic_DNA"/>
</dbReference>
<gene>
    <name evidence="1" type="ORF">L3Q82_008017</name>
</gene>
<name>A0ACB8WL34_9TELE</name>
<keyword evidence="2" id="KW-1185">Reference proteome</keyword>
<comment type="caution">
    <text evidence="1">The sequence shown here is derived from an EMBL/GenBank/DDBJ whole genome shotgun (WGS) entry which is preliminary data.</text>
</comment>
<reference evidence="1" key="1">
    <citation type="submission" date="2022-04" db="EMBL/GenBank/DDBJ databases">
        <title>Jade perch genome.</title>
        <authorList>
            <person name="Chao B."/>
        </authorList>
    </citation>
    <scope>NUCLEOTIDE SEQUENCE</scope>
    <source>
        <strain evidence="1">CB-2022</strain>
    </source>
</reference>